<dbReference type="Gene3D" id="1.10.150.80">
    <property type="entry name" value="HRDC domain"/>
    <property type="match status" value="1"/>
</dbReference>
<keyword evidence="3" id="KW-0227">DNA damage</keyword>
<feature type="compositionally biased region" description="Gly residues" evidence="13">
    <location>
        <begin position="408"/>
        <end position="446"/>
    </location>
</feature>
<dbReference type="Pfam" id="PF00570">
    <property type="entry name" value="HRDC"/>
    <property type="match status" value="1"/>
</dbReference>
<dbReference type="GO" id="GO:0033202">
    <property type="term" value="C:DNA helicase complex"/>
    <property type="evidence" value="ECO:0007669"/>
    <property type="project" value="TreeGrafter"/>
</dbReference>
<evidence type="ECO:0000256" key="3">
    <source>
        <dbReference type="ARBA" id="ARBA00022763"/>
    </source>
</evidence>
<dbReference type="InterPro" id="IPR010997">
    <property type="entry name" value="HRDC-like_sf"/>
</dbReference>
<dbReference type="GO" id="GO:0043138">
    <property type="term" value="F:3'-5' DNA helicase activity"/>
    <property type="evidence" value="ECO:0007669"/>
    <property type="project" value="UniProtKB-EC"/>
</dbReference>
<evidence type="ECO:0000256" key="7">
    <source>
        <dbReference type="ARBA" id="ARBA00023204"/>
    </source>
</evidence>
<comment type="catalytic activity">
    <reaction evidence="11">
        <text>ATP + H2O = ADP + phosphate + H(+)</text>
        <dbReference type="Rhea" id="RHEA:13065"/>
        <dbReference type="ChEBI" id="CHEBI:15377"/>
        <dbReference type="ChEBI" id="CHEBI:15378"/>
        <dbReference type="ChEBI" id="CHEBI:30616"/>
        <dbReference type="ChEBI" id="CHEBI:43474"/>
        <dbReference type="ChEBI" id="CHEBI:456216"/>
        <dbReference type="EC" id="5.6.2.4"/>
    </reaction>
</comment>
<name>A0A5D4FWS4_9CORY</name>
<evidence type="ECO:0000256" key="10">
    <source>
        <dbReference type="ARBA" id="ARBA00034808"/>
    </source>
</evidence>
<keyword evidence="7" id="KW-0234">DNA repair</keyword>
<gene>
    <name evidence="17" type="ORF">FYJ87_05795</name>
</gene>
<evidence type="ECO:0000256" key="1">
    <source>
        <dbReference type="ARBA" id="ARBA00009922"/>
    </source>
</evidence>
<evidence type="ECO:0000259" key="14">
    <source>
        <dbReference type="PROSITE" id="PS50967"/>
    </source>
</evidence>
<dbReference type="GO" id="GO:0005829">
    <property type="term" value="C:cytosol"/>
    <property type="evidence" value="ECO:0007669"/>
    <property type="project" value="TreeGrafter"/>
</dbReference>
<dbReference type="CDD" id="cd17932">
    <property type="entry name" value="DEXQc_UvrD"/>
    <property type="match status" value="1"/>
</dbReference>
<keyword evidence="2 12" id="KW-0547">Nucleotide-binding</keyword>
<dbReference type="InterPro" id="IPR014016">
    <property type="entry name" value="UvrD-like_ATP-bd"/>
</dbReference>
<dbReference type="InterPro" id="IPR044876">
    <property type="entry name" value="HRDC_dom_sf"/>
</dbReference>
<dbReference type="Proteomes" id="UP000324726">
    <property type="component" value="Unassembled WGS sequence"/>
</dbReference>
<evidence type="ECO:0000259" key="15">
    <source>
        <dbReference type="PROSITE" id="PS51198"/>
    </source>
</evidence>
<feature type="region of interest" description="Disordered" evidence="13">
    <location>
        <begin position="402"/>
        <end position="450"/>
    </location>
</feature>
<dbReference type="EC" id="5.6.2.4" evidence="10"/>
<dbReference type="InterPro" id="IPR014017">
    <property type="entry name" value="DNA_helicase_UvrD-like_C"/>
</dbReference>
<evidence type="ECO:0000256" key="5">
    <source>
        <dbReference type="ARBA" id="ARBA00022806"/>
    </source>
</evidence>
<keyword evidence="6 12" id="KW-0067">ATP-binding</keyword>
<dbReference type="PROSITE" id="PS51198">
    <property type="entry name" value="UVRD_HELICASE_ATP_BIND"/>
    <property type="match status" value="1"/>
</dbReference>
<dbReference type="GO" id="GO:0000725">
    <property type="term" value="P:recombinational repair"/>
    <property type="evidence" value="ECO:0007669"/>
    <property type="project" value="TreeGrafter"/>
</dbReference>
<evidence type="ECO:0000259" key="16">
    <source>
        <dbReference type="PROSITE" id="PS51217"/>
    </source>
</evidence>
<evidence type="ECO:0000256" key="4">
    <source>
        <dbReference type="ARBA" id="ARBA00022801"/>
    </source>
</evidence>
<dbReference type="PROSITE" id="PS51217">
    <property type="entry name" value="UVRD_HELICASE_CTER"/>
    <property type="match status" value="1"/>
</dbReference>
<dbReference type="SUPFAM" id="SSF52540">
    <property type="entry name" value="P-loop containing nucleoside triphosphate hydrolases"/>
    <property type="match status" value="1"/>
</dbReference>
<dbReference type="PANTHER" id="PTHR11070:SF69">
    <property type="entry name" value="ATP-DEPENDENT DNA HELICASE UVRD2"/>
    <property type="match status" value="1"/>
</dbReference>
<dbReference type="PANTHER" id="PTHR11070">
    <property type="entry name" value="UVRD / RECB / PCRA DNA HELICASE FAMILY MEMBER"/>
    <property type="match status" value="1"/>
</dbReference>
<evidence type="ECO:0000313" key="18">
    <source>
        <dbReference type="Proteomes" id="UP000324726"/>
    </source>
</evidence>
<keyword evidence="8" id="KW-0413">Isomerase</keyword>
<dbReference type="SMART" id="SM00341">
    <property type="entry name" value="HRDC"/>
    <property type="match status" value="1"/>
</dbReference>
<dbReference type="CDD" id="cd18807">
    <property type="entry name" value="SF1_C_UvrD"/>
    <property type="match status" value="1"/>
</dbReference>
<dbReference type="Pfam" id="PF00580">
    <property type="entry name" value="UvrD-helicase"/>
    <property type="match status" value="1"/>
</dbReference>
<dbReference type="InterPro" id="IPR013986">
    <property type="entry name" value="DExx_box_DNA_helicase_dom_sf"/>
</dbReference>
<dbReference type="AlphaFoldDB" id="A0A5D4FWS4"/>
<protein>
    <recommendedName>
        <fullName evidence="10">DNA 3'-5' helicase</fullName>
        <ecNumber evidence="10">5.6.2.4</ecNumber>
    </recommendedName>
</protein>
<accession>A0A5D4FWS4</accession>
<dbReference type="Pfam" id="PF13361">
    <property type="entry name" value="UvrD_C"/>
    <property type="match status" value="2"/>
</dbReference>
<evidence type="ECO:0000256" key="12">
    <source>
        <dbReference type="PROSITE-ProRule" id="PRU00560"/>
    </source>
</evidence>
<dbReference type="Gene3D" id="1.10.10.160">
    <property type="match status" value="1"/>
</dbReference>
<dbReference type="EMBL" id="VSZI01000001">
    <property type="protein sequence ID" value="TYR20458.1"/>
    <property type="molecule type" value="Genomic_DNA"/>
</dbReference>
<sequence length="741" mass="80242">METRDHLDPEQLRAATAPRGPVAIIAGAGTGKTRTITHRIAHLVDGGFVNPDQVLAVTFTSRAASEMRERLAMMNVARVQARTFHASAMRQLGYFWPKYAGDLPWKLVDSKFPLMSRATRGAGLEPTTTLLKDLIGEVEWCKSSLVVAEDYPKVMVPERRDCPVSPEQFIKVFQNYEQLKATPEGMLLDFDDLLLNMAAAIESNVGIAEEFRSQYRTFVVDEYQDVTPLQQRLLDAWLGERDDLTVVGDANQTIYSFNGASPSYLLDFTTKFPEATTVRLHRDYRSTPQVVELANEVIGKAKGRAAGTRLKLEGQRPDGPEAEFVEYPDEAAEAKGVAEKIAQLIKQGVQPAEIAVLYRINAQAGALEYALEEAGIPYQVKGGEGFFSRAEIRQGLGALAKSARNFGGQPGGGPDGGPGGTGEQGGATGPGGPGSAGEQGGAGGADSTGPETREEILNAAKAALAPVGLTATEPSGAQERQRWQSLNALVELIEEILTANPQISYLGVIGMLQERVRSKNPPKVQGVTLVSVHMAKGLEWDAVFLVGLYEGMFPIHHALKGAGAADAIEEERRLLYVGVTRAREHLHLSWALARQEGGKQSRVRTRFLDDLVPWEDEDDGELAIDLDQARRRRKTGAPKNACAVCGTPLSTPEAKILGRCGQHSLETDQVVIGELRQWRLDTAKSMGVPAYVVFTDATLLAIAQRMPASPEELIQVPGVGPMKIEQFGEDVLAITANYATG</sequence>
<keyword evidence="5 12" id="KW-0347">Helicase</keyword>
<reference evidence="17 18" key="1">
    <citation type="submission" date="2019-08" db="EMBL/GenBank/DDBJ databases">
        <title>Draft genome of C. urealyticum strain VH4248.</title>
        <authorList>
            <person name="Navas J."/>
        </authorList>
    </citation>
    <scope>NUCLEOTIDE SEQUENCE [LARGE SCALE GENOMIC DNA]</scope>
    <source>
        <strain evidence="17 18">VH4248</strain>
    </source>
</reference>
<evidence type="ECO:0000256" key="13">
    <source>
        <dbReference type="SAM" id="MobiDB-lite"/>
    </source>
</evidence>
<feature type="binding site" evidence="12">
    <location>
        <begin position="26"/>
        <end position="33"/>
    </location>
    <ligand>
        <name>ATP</name>
        <dbReference type="ChEBI" id="CHEBI:30616"/>
    </ligand>
</feature>
<dbReference type="InterPro" id="IPR000212">
    <property type="entry name" value="DNA_helicase_UvrD/REP"/>
</dbReference>
<evidence type="ECO:0000256" key="6">
    <source>
        <dbReference type="ARBA" id="ARBA00022840"/>
    </source>
</evidence>
<dbReference type="PROSITE" id="PS50967">
    <property type="entry name" value="HRDC"/>
    <property type="match status" value="1"/>
</dbReference>
<evidence type="ECO:0000256" key="11">
    <source>
        <dbReference type="ARBA" id="ARBA00048988"/>
    </source>
</evidence>
<dbReference type="InterPro" id="IPR027417">
    <property type="entry name" value="P-loop_NTPase"/>
</dbReference>
<comment type="caution">
    <text evidence="17">The sequence shown here is derived from an EMBL/GenBank/DDBJ whole genome shotgun (WGS) entry which is preliminary data.</text>
</comment>
<dbReference type="GO" id="GO:0005524">
    <property type="term" value="F:ATP binding"/>
    <property type="evidence" value="ECO:0007669"/>
    <property type="project" value="UniProtKB-UniRule"/>
</dbReference>
<dbReference type="Gene3D" id="3.40.50.300">
    <property type="entry name" value="P-loop containing nucleotide triphosphate hydrolases"/>
    <property type="match status" value="3"/>
</dbReference>
<organism evidence="17 18">
    <name type="scientific">Corynebacterium urealyticum</name>
    <dbReference type="NCBI Taxonomy" id="43771"/>
    <lineage>
        <taxon>Bacteria</taxon>
        <taxon>Bacillati</taxon>
        <taxon>Actinomycetota</taxon>
        <taxon>Actinomycetes</taxon>
        <taxon>Mycobacteriales</taxon>
        <taxon>Corynebacteriaceae</taxon>
        <taxon>Corynebacterium</taxon>
    </lineage>
</organism>
<feature type="domain" description="UvrD-like helicase C-terminal" evidence="16">
    <location>
        <begin position="288"/>
        <end position="537"/>
    </location>
</feature>
<dbReference type="GO" id="GO:0003677">
    <property type="term" value="F:DNA binding"/>
    <property type="evidence" value="ECO:0007669"/>
    <property type="project" value="InterPro"/>
</dbReference>
<evidence type="ECO:0000256" key="9">
    <source>
        <dbReference type="ARBA" id="ARBA00034617"/>
    </source>
</evidence>
<feature type="domain" description="HRDC" evidence="14">
    <location>
        <begin position="665"/>
        <end position="741"/>
    </location>
</feature>
<dbReference type="InterPro" id="IPR002121">
    <property type="entry name" value="HRDC_dom"/>
</dbReference>
<keyword evidence="4 12" id="KW-0378">Hydrolase</keyword>
<dbReference type="RefSeq" id="WP_148812294.1">
    <property type="nucleotide sequence ID" value="NZ_VSZI01000001.1"/>
</dbReference>
<comment type="catalytic activity">
    <reaction evidence="9">
        <text>Couples ATP hydrolysis with the unwinding of duplex DNA by translocating in the 3'-5' direction.</text>
        <dbReference type="EC" id="5.6.2.4"/>
    </reaction>
</comment>
<proteinExistence type="inferred from homology"/>
<dbReference type="GO" id="GO:0016887">
    <property type="term" value="F:ATP hydrolysis activity"/>
    <property type="evidence" value="ECO:0007669"/>
    <property type="project" value="RHEA"/>
</dbReference>
<feature type="domain" description="UvrD-like helicase ATP-binding" evidence="15">
    <location>
        <begin position="5"/>
        <end position="287"/>
    </location>
</feature>
<evidence type="ECO:0000313" key="17">
    <source>
        <dbReference type="EMBL" id="TYR20458.1"/>
    </source>
</evidence>
<evidence type="ECO:0000256" key="2">
    <source>
        <dbReference type="ARBA" id="ARBA00022741"/>
    </source>
</evidence>
<comment type="similarity">
    <text evidence="1">Belongs to the helicase family. UvrD subfamily.</text>
</comment>
<evidence type="ECO:0000256" key="8">
    <source>
        <dbReference type="ARBA" id="ARBA00023235"/>
    </source>
</evidence>
<dbReference type="SUPFAM" id="SSF47819">
    <property type="entry name" value="HRDC-like"/>
    <property type="match status" value="1"/>
</dbReference>